<dbReference type="EC" id="2.7.13.3" evidence="2"/>
<comment type="catalytic activity">
    <reaction evidence="1">
        <text>ATP + protein L-histidine = ADP + protein N-phospho-L-histidine.</text>
        <dbReference type="EC" id="2.7.13.3"/>
    </reaction>
</comment>
<gene>
    <name evidence="6" type="ORF">QFW77_12975</name>
</gene>
<evidence type="ECO:0000259" key="4">
    <source>
        <dbReference type="Pfam" id="PF02518"/>
    </source>
</evidence>
<protein>
    <recommendedName>
        <fullName evidence="2">histidine kinase</fullName>
        <ecNumber evidence="2">2.7.13.3</ecNumber>
    </recommendedName>
</protein>
<dbReference type="Gene3D" id="3.30.565.10">
    <property type="entry name" value="Histidine kinase-like ATPase, C-terminal domain"/>
    <property type="match status" value="1"/>
</dbReference>
<feature type="domain" description="Signal transduction histidine kinase internal region" evidence="5">
    <location>
        <begin position="214"/>
        <end position="296"/>
    </location>
</feature>
<dbReference type="EMBL" id="JARXRM010000036">
    <property type="protein sequence ID" value="MDH5823891.1"/>
    <property type="molecule type" value="Genomic_DNA"/>
</dbReference>
<organism evidence="6 7">
    <name type="scientific">Luteimonas endophytica</name>
    <dbReference type="NCBI Taxonomy" id="3042023"/>
    <lineage>
        <taxon>Bacteria</taxon>
        <taxon>Pseudomonadati</taxon>
        <taxon>Pseudomonadota</taxon>
        <taxon>Gammaproteobacteria</taxon>
        <taxon>Lysobacterales</taxon>
        <taxon>Lysobacteraceae</taxon>
        <taxon>Luteimonas</taxon>
    </lineage>
</organism>
<feature type="transmembrane region" description="Helical" evidence="3">
    <location>
        <begin position="112"/>
        <end position="132"/>
    </location>
</feature>
<sequence length="409" mass="44171">MAATSAPGPGYALHRPLPDDVLVGGNTVWSRYRRYPVFSGPWLRGRTLLFALAIGLFALATALGVGVSSADYRAGLFAGAHLFAAFLLMATAGPALATWVRYRHWPLRRERRMVVAAVLAGVALSGLVDWWASSQVEQIAAGVGPARPSRAPLEGAARLLALGVNLVFLLVVYGLFGGGLALRAYFSERRRWERSEQGREMAELRAQTRQSELRLGVLQAQVEPHFLFNTLASVRALVRQDPARAEATLDALVEHLRATIPKLRDDGALLHSTLGQQLDICRSYLELMRLRIGERLRYAIDADPSLRARPFPPLLLITLVENAIKHGVEPRPGEVAVRVSARVDGERLLVEVSDDGAGLVHGVGGGVGLANVREQLAVRYGDRAGLRLAGRPGGGAAARIHVPLQAPPP</sequence>
<evidence type="ECO:0000256" key="2">
    <source>
        <dbReference type="ARBA" id="ARBA00012438"/>
    </source>
</evidence>
<dbReference type="PANTHER" id="PTHR34220:SF9">
    <property type="entry name" value="SIGNAL TRANSDUCTION HISTIDINE KINASE INTERNAL REGION DOMAIN-CONTAINING PROTEIN"/>
    <property type="match status" value="1"/>
</dbReference>
<feature type="transmembrane region" description="Helical" evidence="3">
    <location>
        <begin position="76"/>
        <end position="100"/>
    </location>
</feature>
<dbReference type="PRINTS" id="PR00344">
    <property type="entry name" value="BCTRLSENSOR"/>
</dbReference>
<name>A0ABT6JAN3_9GAMM</name>
<evidence type="ECO:0000256" key="1">
    <source>
        <dbReference type="ARBA" id="ARBA00000085"/>
    </source>
</evidence>
<proteinExistence type="predicted"/>
<dbReference type="Pfam" id="PF06580">
    <property type="entry name" value="His_kinase"/>
    <property type="match status" value="1"/>
</dbReference>
<evidence type="ECO:0000259" key="5">
    <source>
        <dbReference type="Pfam" id="PF06580"/>
    </source>
</evidence>
<dbReference type="PANTHER" id="PTHR34220">
    <property type="entry name" value="SENSOR HISTIDINE KINASE YPDA"/>
    <property type="match status" value="1"/>
</dbReference>
<feature type="transmembrane region" description="Helical" evidence="3">
    <location>
        <begin position="48"/>
        <end position="70"/>
    </location>
</feature>
<reference evidence="6 7" key="1">
    <citation type="submission" date="2023-04" db="EMBL/GenBank/DDBJ databases">
        <title>Luteimonas endophyticus RD2P54.</title>
        <authorList>
            <person name="Sun J.-Q."/>
        </authorList>
    </citation>
    <scope>NUCLEOTIDE SEQUENCE [LARGE SCALE GENOMIC DNA]</scope>
    <source>
        <strain evidence="6 7">RD2P54</strain>
    </source>
</reference>
<accession>A0ABT6JAN3</accession>
<keyword evidence="3" id="KW-1133">Transmembrane helix</keyword>
<dbReference type="SUPFAM" id="SSF55874">
    <property type="entry name" value="ATPase domain of HSP90 chaperone/DNA topoisomerase II/histidine kinase"/>
    <property type="match status" value="1"/>
</dbReference>
<evidence type="ECO:0000313" key="6">
    <source>
        <dbReference type="EMBL" id="MDH5823891.1"/>
    </source>
</evidence>
<dbReference type="InterPro" id="IPR036890">
    <property type="entry name" value="HATPase_C_sf"/>
</dbReference>
<feature type="domain" description="Histidine kinase/HSP90-like ATPase" evidence="4">
    <location>
        <begin position="316"/>
        <end position="405"/>
    </location>
</feature>
<keyword evidence="3" id="KW-0472">Membrane</keyword>
<dbReference type="InterPro" id="IPR004358">
    <property type="entry name" value="Sig_transdc_His_kin-like_C"/>
</dbReference>
<dbReference type="GO" id="GO:0016301">
    <property type="term" value="F:kinase activity"/>
    <property type="evidence" value="ECO:0007669"/>
    <property type="project" value="UniProtKB-KW"/>
</dbReference>
<comment type="caution">
    <text evidence="6">The sequence shown here is derived from an EMBL/GenBank/DDBJ whole genome shotgun (WGS) entry which is preliminary data.</text>
</comment>
<dbReference type="RefSeq" id="WP_280575178.1">
    <property type="nucleotide sequence ID" value="NZ_JARXRM010000036.1"/>
</dbReference>
<evidence type="ECO:0000256" key="3">
    <source>
        <dbReference type="SAM" id="Phobius"/>
    </source>
</evidence>
<keyword evidence="3" id="KW-0812">Transmembrane</keyword>
<dbReference type="Pfam" id="PF02518">
    <property type="entry name" value="HATPase_c"/>
    <property type="match status" value="1"/>
</dbReference>
<dbReference type="InterPro" id="IPR050640">
    <property type="entry name" value="Bact_2-comp_sensor_kinase"/>
</dbReference>
<feature type="transmembrane region" description="Helical" evidence="3">
    <location>
        <begin position="159"/>
        <end position="186"/>
    </location>
</feature>
<dbReference type="InterPro" id="IPR003594">
    <property type="entry name" value="HATPase_dom"/>
</dbReference>
<dbReference type="InterPro" id="IPR010559">
    <property type="entry name" value="Sig_transdc_His_kin_internal"/>
</dbReference>
<keyword evidence="7" id="KW-1185">Reference proteome</keyword>
<keyword evidence="6" id="KW-0808">Transferase</keyword>
<evidence type="ECO:0000313" key="7">
    <source>
        <dbReference type="Proteomes" id="UP001156940"/>
    </source>
</evidence>
<keyword evidence="6" id="KW-0418">Kinase</keyword>
<dbReference type="Proteomes" id="UP001156940">
    <property type="component" value="Unassembled WGS sequence"/>
</dbReference>